<reference evidence="6 7" key="1">
    <citation type="submission" date="2019-07" db="EMBL/GenBank/DDBJ databases">
        <authorList>
            <person name="Li J."/>
        </authorList>
    </citation>
    <scope>NUCLEOTIDE SEQUENCE [LARGE SCALE GENOMIC DNA]</scope>
    <source>
        <strain evidence="6 7">TKL69</strain>
    </source>
</reference>
<proteinExistence type="predicted"/>
<feature type="compositionally biased region" description="Low complexity" evidence="2">
    <location>
        <begin position="59"/>
        <end position="71"/>
    </location>
</feature>
<keyword evidence="4" id="KW-0732">Signal</keyword>
<evidence type="ECO:0000313" key="6">
    <source>
        <dbReference type="EMBL" id="QDP39082.1"/>
    </source>
</evidence>
<sequence>MWKRLGVLLLLLLVVIGCSNNEDSAEGDKSSSSEVESADTSTVEKAEVSKDSATEEVGTETNESETSPTPKTNRKIIYTANLELEVEDYQQSLTSIENNVLDAGGYIVESSSYREEEENFQGTITVRVPQEHFKDFLTTVEENGTKLLQKSVNGQDVTEEYVDLESRLASKQVVEKRLLQFMEQAEKTEDLLRISSDLAAVQEEIEQIKGRMKYLDNKSDLATVTIHLIEKRVNVPGIEQDSLNTWEKTKKQFMNSVNGLIAFGSGLFIFVVGNLPVLVLLVALGVGGYFVYRKVKKSNEHA</sequence>
<feature type="region of interest" description="Disordered" evidence="2">
    <location>
        <begin position="21"/>
        <end position="74"/>
    </location>
</feature>
<evidence type="ECO:0000256" key="2">
    <source>
        <dbReference type="SAM" id="MobiDB-lite"/>
    </source>
</evidence>
<evidence type="ECO:0000256" key="1">
    <source>
        <dbReference type="SAM" id="Coils"/>
    </source>
</evidence>
<dbReference type="OrthoDB" id="5381491at2"/>
<keyword evidence="1" id="KW-0175">Coiled coil</keyword>
<protein>
    <submittedName>
        <fullName evidence="6">DUF4349 domain-containing protein</fullName>
    </submittedName>
</protein>
<keyword evidence="3" id="KW-0472">Membrane</keyword>
<evidence type="ECO:0000256" key="4">
    <source>
        <dbReference type="SAM" id="SignalP"/>
    </source>
</evidence>
<accession>A0A516KCH0</accession>
<evidence type="ECO:0000259" key="5">
    <source>
        <dbReference type="Pfam" id="PF14257"/>
    </source>
</evidence>
<dbReference type="AlphaFoldDB" id="A0A516KCH0"/>
<feature type="coiled-coil region" evidence="1">
    <location>
        <begin position="191"/>
        <end position="218"/>
    </location>
</feature>
<dbReference type="Pfam" id="PF14257">
    <property type="entry name" value="DUF4349"/>
    <property type="match status" value="1"/>
</dbReference>
<dbReference type="InterPro" id="IPR025645">
    <property type="entry name" value="DUF4349"/>
</dbReference>
<dbReference type="RefSeq" id="WP_143891832.1">
    <property type="nucleotide sequence ID" value="NZ_CP041666.1"/>
</dbReference>
<keyword evidence="3" id="KW-1133">Transmembrane helix</keyword>
<feature type="domain" description="DUF4349" evidence="5">
    <location>
        <begin position="74"/>
        <end position="286"/>
    </location>
</feature>
<feature type="chain" id="PRO_5022043360" evidence="4">
    <location>
        <begin position="25"/>
        <end position="302"/>
    </location>
</feature>
<dbReference type="EMBL" id="CP041666">
    <property type="protein sequence ID" value="QDP39082.1"/>
    <property type="molecule type" value="Genomic_DNA"/>
</dbReference>
<dbReference type="Proteomes" id="UP000315215">
    <property type="component" value="Chromosome"/>
</dbReference>
<feature type="compositionally biased region" description="Low complexity" evidence="2">
    <location>
        <begin position="32"/>
        <end position="41"/>
    </location>
</feature>
<feature type="signal peptide" evidence="4">
    <location>
        <begin position="1"/>
        <end position="24"/>
    </location>
</feature>
<keyword evidence="3" id="KW-0812">Transmembrane</keyword>
<dbReference type="KEGG" id="aqt:FN924_01970"/>
<feature type="compositionally biased region" description="Basic and acidic residues" evidence="2">
    <location>
        <begin position="42"/>
        <end position="53"/>
    </location>
</feature>
<evidence type="ECO:0000313" key="7">
    <source>
        <dbReference type="Proteomes" id="UP000315215"/>
    </source>
</evidence>
<organism evidence="6 7">
    <name type="scientific">Radiobacillus deserti</name>
    <dbReference type="NCBI Taxonomy" id="2594883"/>
    <lineage>
        <taxon>Bacteria</taxon>
        <taxon>Bacillati</taxon>
        <taxon>Bacillota</taxon>
        <taxon>Bacilli</taxon>
        <taxon>Bacillales</taxon>
        <taxon>Bacillaceae</taxon>
        <taxon>Radiobacillus</taxon>
    </lineage>
</organism>
<gene>
    <name evidence="6" type="ORF">FN924_01970</name>
</gene>
<evidence type="ECO:0000256" key="3">
    <source>
        <dbReference type="SAM" id="Phobius"/>
    </source>
</evidence>
<dbReference type="PROSITE" id="PS51257">
    <property type="entry name" value="PROKAR_LIPOPROTEIN"/>
    <property type="match status" value="1"/>
</dbReference>
<keyword evidence="7" id="KW-1185">Reference proteome</keyword>
<name>A0A516KCH0_9BACI</name>
<feature type="transmembrane region" description="Helical" evidence="3">
    <location>
        <begin position="260"/>
        <end position="292"/>
    </location>
</feature>